<dbReference type="PANTHER" id="PTHR10617">
    <property type="entry name" value="ELECTRON TRANSFER FLAVOPROTEIN-UBIQUINONE OXIDOREDUCTASE"/>
    <property type="match status" value="1"/>
</dbReference>
<keyword evidence="1" id="KW-0560">Oxidoreductase</keyword>
<gene>
    <name evidence="2" type="ORF">M0L44_00005</name>
</gene>
<sequence length="106" mass="11206">MDAARESMEYDVVIVGGGPAGLSTAIRLKQLAAEKDAEVNVVVLEKGSEPGAHILSGAVMDPKALTELFPNWKELGAPLNQPVTEDEVLFLSETGAKQTPHGLLPE</sequence>
<keyword evidence="3" id="KW-1185">Reference proteome</keyword>
<dbReference type="PANTHER" id="PTHR10617:SF107">
    <property type="entry name" value="ELECTRON TRANSFER FLAVOPROTEIN-UBIQUINONE OXIDOREDUCTASE, MITOCHONDRIAL"/>
    <property type="match status" value="1"/>
</dbReference>
<comment type="cofactor">
    <cofactor evidence="1">
        <name>FAD</name>
        <dbReference type="ChEBI" id="CHEBI:57692"/>
    </cofactor>
</comment>
<dbReference type="EMBL" id="JAMXMC010000001">
    <property type="protein sequence ID" value="MCO5975105.1"/>
    <property type="molecule type" value="Genomic_DNA"/>
</dbReference>
<keyword evidence="1" id="KW-0411">Iron-sulfur</keyword>
<comment type="function">
    <text evidence="1">Accepts electrons from ETF and reduces ubiquinone.</text>
</comment>
<dbReference type="Gene3D" id="3.30.9.90">
    <property type="match status" value="1"/>
</dbReference>
<keyword evidence="1" id="KW-0408">Iron</keyword>
<evidence type="ECO:0000313" key="3">
    <source>
        <dbReference type="Proteomes" id="UP001204851"/>
    </source>
</evidence>
<reference evidence="2 3" key="1">
    <citation type="submission" date="2022-06" db="EMBL/GenBank/DDBJ databases">
        <title>Ideonella sp. NS12-5 Genome sequencing and assembly.</title>
        <authorList>
            <person name="Jung Y."/>
        </authorList>
    </citation>
    <scope>NUCLEOTIDE SEQUENCE [LARGE SCALE GENOMIC DNA]</scope>
    <source>
        <strain evidence="2 3">NS12-5</strain>
    </source>
</reference>
<keyword evidence="1" id="KW-0830">Ubiquinone</keyword>
<dbReference type="Proteomes" id="UP001204851">
    <property type="component" value="Unassembled WGS sequence"/>
</dbReference>
<keyword evidence="1" id="KW-0249">Electron transport</keyword>
<dbReference type="EC" id="1.5.5.1" evidence="1"/>
<evidence type="ECO:0000256" key="1">
    <source>
        <dbReference type="RuleBase" id="RU366068"/>
    </source>
</evidence>
<proteinExistence type="predicted"/>
<dbReference type="Pfam" id="PF13450">
    <property type="entry name" value="NAD_binding_8"/>
    <property type="match status" value="1"/>
</dbReference>
<feature type="non-terminal residue" evidence="2">
    <location>
        <position position="106"/>
    </location>
</feature>
<dbReference type="Gene3D" id="3.50.50.60">
    <property type="entry name" value="FAD/NAD(P)-binding domain"/>
    <property type="match status" value="1"/>
</dbReference>
<organism evidence="2 3">
    <name type="scientific">Ideonella oryzae</name>
    <dbReference type="NCBI Taxonomy" id="2937441"/>
    <lineage>
        <taxon>Bacteria</taxon>
        <taxon>Pseudomonadati</taxon>
        <taxon>Pseudomonadota</taxon>
        <taxon>Betaproteobacteria</taxon>
        <taxon>Burkholderiales</taxon>
        <taxon>Sphaerotilaceae</taxon>
        <taxon>Ideonella</taxon>
    </lineage>
</organism>
<evidence type="ECO:0000313" key="2">
    <source>
        <dbReference type="EMBL" id="MCO5975105.1"/>
    </source>
</evidence>
<keyword evidence="1" id="KW-0285">Flavoprotein</keyword>
<name>A0ABT1BFT0_9BURK</name>
<comment type="caution">
    <text evidence="2">The sequence shown here is derived from an EMBL/GenBank/DDBJ whole genome shotgun (WGS) entry which is preliminary data.</text>
</comment>
<dbReference type="InterPro" id="IPR036188">
    <property type="entry name" value="FAD/NAD-bd_sf"/>
</dbReference>
<dbReference type="SUPFAM" id="SSF51905">
    <property type="entry name" value="FAD/NAD(P)-binding domain"/>
    <property type="match status" value="1"/>
</dbReference>
<dbReference type="InterPro" id="IPR040156">
    <property type="entry name" value="ETF-QO"/>
</dbReference>
<accession>A0ABT1BFT0</accession>
<keyword evidence="1" id="KW-0274">FAD</keyword>
<keyword evidence="1" id="KW-0479">Metal-binding</keyword>
<protein>
    <recommendedName>
        <fullName evidence="1">Electron transfer flavoprotein-ubiquinone oxidoreductase</fullName>
        <shortName evidence="1">ETF-QO</shortName>
        <ecNumber evidence="1">1.5.5.1</ecNumber>
    </recommendedName>
</protein>
<keyword evidence="1" id="KW-0813">Transport</keyword>
<dbReference type="RefSeq" id="WP_252767550.1">
    <property type="nucleotide sequence ID" value="NZ_JAMXMC010000001.1"/>
</dbReference>
<comment type="cofactor">
    <cofactor evidence="1">
        <name>[4Fe-4S] cluster</name>
        <dbReference type="ChEBI" id="CHEBI:49883"/>
    </cofactor>
    <text evidence="1">Binds 1 [4Fe-4S] cluster.</text>
</comment>
<comment type="catalytic activity">
    <reaction evidence="1">
        <text>a ubiquinone + reduced [electron-transfer flavoprotein] = a ubiquinol + oxidized [electron-transfer flavoprotein] + H(+)</text>
        <dbReference type="Rhea" id="RHEA:24052"/>
        <dbReference type="Rhea" id="RHEA-COMP:9565"/>
        <dbReference type="Rhea" id="RHEA-COMP:9566"/>
        <dbReference type="Rhea" id="RHEA-COMP:10685"/>
        <dbReference type="Rhea" id="RHEA-COMP:10686"/>
        <dbReference type="ChEBI" id="CHEBI:15378"/>
        <dbReference type="ChEBI" id="CHEBI:16389"/>
        <dbReference type="ChEBI" id="CHEBI:17976"/>
        <dbReference type="ChEBI" id="CHEBI:57692"/>
        <dbReference type="ChEBI" id="CHEBI:58307"/>
        <dbReference type="EC" id="1.5.5.1"/>
    </reaction>
</comment>